<organism evidence="1 2">
    <name type="scientific">Candidatus Methanomarinus sp</name>
    <dbReference type="NCBI Taxonomy" id="3386244"/>
    <lineage>
        <taxon>Archaea</taxon>
        <taxon>Methanobacteriati</taxon>
        <taxon>Methanobacteriota</taxon>
        <taxon>Stenosarchaea group</taxon>
        <taxon>Methanomicrobia</taxon>
        <taxon>Methanosarcinales</taxon>
        <taxon>ANME-2 cluster</taxon>
        <taxon>Candidatus Methanocomedenaceae</taxon>
        <taxon>Candidatus Methanomarinus</taxon>
    </lineage>
</organism>
<comment type="caution">
    <text evidence="1">The sequence shown here is derived from an EMBL/GenBank/DDBJ whole genome shotgun (WGS) entry which is preliminary data.</text>
</comment>
<sequence length="109" mass="11137">MKICVTSTGATMDSSTDPRFGRCQYFIIVDPDTMEYEAISNSSSDASSGAGIKAAQTVANKGIDVLVTGNVGPNAIETLGAANIKIVTGASGTVSDAIKQYKSGGLQQT</sequence>
<protein>
    <submittedName>
        <fullName evidence="1">Dinitrogenase iron-molybdenum cofactor biosynthesis protein</fullName>
    </submittedName>
</protein>
<reference evidence="1" key="1">
    <citation type="submission" date="2018-09" db="EMBL/GenBank/DDBJ databases">
        <title>A genomic encyclopedia of anaerobic methanotrophic archaea.</title>
        <authorList>
            <person name="Skennerton C.T."/>
            <person name="Chadwick G.L."/>
            <person name="Laso-Perez R."/>
            <person name="Leu A.O."/>
            <person name="Speth D.R."/>
            <person name="Yu H."/>
            <person name="Morgan-Lang C."/>
            <person name="Hatzenpichler R."/>
            <person name="Goudeau D."/>
            <person name="Malmstrom R."/>
            <person name="Woyke T."/>
            <person name="Hallam S."/>
            <person name="Tyson G.W."/>
            <person name="Wegener G."/>
            <person name="Boetius A."/>
            <person name="Orphan V.J."/>
        </authorList>
    </citation>
    <scope>NUCLEOTIDE SEQUENCE</scope>
    <source>
        <strain evidence="1">CONS3730D10UFb2</strain>
    </source>
</reference>
<evidence type="ECO:0000313" key="2">
    <source>
        <dbReference type="Proteomes" id="UP000315423"/>
    </source>
</evidence>
<proteinExistence type="predicted"/>
<dbReference type="Proteomes" id="UP000315423">
    <property type="component" value="Unassembled WGS sequence"/>
</dbReference>
<accession>A0AC61SAW9</accession>
<name>A0AC61SAW9_9EURY</name>
<dbReference type="EMBL" id="QYBA01000126">
    <property type="protein sequence ID" value="TKY91811.1"/>
    <property type="molecule type" value="Genomic_DNA"/>
</dbReference>
<gene>
    <name evidence="1" type="ORF">C5S46_03865</name>
</gene>
<evidence type="ECO:0000313" key="1">
    <source>
        <dbReference type="EMBL" id="TKY91811.1"/>
    </source>
</evidence>